<dbReference type="PANTHER" id="PTHR31568">
    <property type="entry name" value="RCG49325, ISOFORM CRA_A"/>
    <property type="match status" value="1"/>
</dbReference>
<organism evidence="8 9">
    <name type="scientific">Cinnamomum micranthum f. kanehirae</name>
    <dbReference type="NCBI Taxonomy" id="337451"/>
    <lineage>
        <taxon>Eukaryota</taxon>
        <taxon>Viridiplantae</taxon>
        <taxon>Streptophyta</taxon>
        <taxon>Embryophyta</taxon>
        <taxon>Tracheophyta</taxon>
        <taxon>Spermatophyta</taxon>
        <taxon>Magnoliopsida</taxon>
        <taxon>Magnoliidae</taxon>
        <taxon>Laurales</taxon>
        <taxon>Lauraceae</taxon>
        <taxon>Cinnamomum</taxon>
    </lineage>
</organism>
<comment type="caution">
    <text evidence="8">The sequence shown here is derived from an EMBL/GenBank/DDBJ whole genome shotgun (WGS) entry which is preliminary data.</text>
</comment>
<dbReference type="InterPro" id="IPR044850">
    <property type="entry name" value="WIH1-like"/>
</dbReference>
<keyword evidence="4" id="KW-1133">Transmembrane helix</keyword>
<evidence type="ECO:0000256" key="4">
    <source>
        <dbReference type="ARBA" id="ARBA00022989"/>
    </source>
</evidence>
<name>A0A443N825_9MAGN</name>
<evidence type="ECO:0000259" key="7">
    <source>
        <dbReference type="Pfam" id="PF12734"/>
    </source>
</evidence>
<dbReference type="Proteomes" id="UP000283530">
    <property type="component" value="Unassembled WGS sequence"/>
</dbReference>
<keyword evidence="5" id="KW-0472">Membrane</keyword>
<evidence type="ECO:0000256" key="3">
    <source>
        <dbReference type="ARBA" id="ARBA00022692"/>
    </source>
</evidence>
<evidence type="ECO:0000256" key="6">
    <source>
        <dbReference type="SAM" id="MobiDB-lite"/>
    </source>
</evidence>
<comment type="similarity">
    <text evidence="2">Belongs to the CYSTM1 family.</text>
</comment>
<evidence type="ECO:0000256" key="5">
    <source>
        <dbReference type="ARBA" id="ARBA00023136"/>
    </source>
</evidence>
<comment type="subcellular location">
    <subcellularLocation>
        <location evidence="1">Membrane</location>
        <topology evidence="1">Single-pass membrane protein</topology>
    </subcellularLocation>
</comment>
<sequence>MKDGLKKRRASLSFKKNYIPKAYYRHFRCRPEKFSVSHIKMPKSETQGNERKEQLPPGYPNENHPPPKKKCCPPRSTKKGERGFIEGCIAALCCCWLCEECF</sequence>
<evidence type="ECO:0000256" key="1">
    <source>
        <dbReference type="ARBA" id="ARBA00004167"/>
    </source>
</evidence>
<protein>
    <submittedName>
        <fullName evidence="8">Cysteine-rich and transmembrane domain-containing protein A</fullName>
    </submittedName>
</protein>
<dbReference type="AlphaFoldDB" id="A0A443N825"/>
<keyword evidence="3 8" id="KW-0812">Transmembrane</keyword>
<dbReference type="InterPro" id="IPR028144">
    <property type="entry name" value="CYSTM_dom"/>
</dbReference>
<evidence type="ECO:0000256" key="2">
    <source>
        <dbReference type="ARBA" id="ARBA00009444"/>
    </source>
</evidence>
<dbReference type="Pfam" id="PF12734">
    <property type="entry name" value="CYSTM"/>
    <property type="match status" value="1"/>
</dbReference>
<evidence type="ECO:0000313" key="8">
    <source>
        <dbReference type="EMBL" id="RWR74684.1"/>
    </source>
</evidence>
<proteinExistence type="inferred from homology"/>
<accession>A0A443N825</accession>
<dbReference type="PANTHER" id="PTHR31568:SF66">
    <property type="entry name" value="PROTEIN CYSTEINE-RICH TRANSMEMBRANE MODULE 12"/>
    <property type="match status" value="1"/>
</dbReference>
<dbReference type="OrthoDB" id="10603426at2759"/>
<feature type="domain" description="Cysteine-rich transmembrane" evidence="7">
    <location>
        <begin position="57"/>
        <end position="102"/>
    </location>
</feature>
<feature type="region of interest" description="Disordered" evidence="6">
    <location>
        <begin position="40"/>
        <end position="80"/>
    </location>
</feature>
<dbReference type="GO" id="GO:0005886">
    <property type="term" value="C:plasma membrane"/>
    <property type="evidence" value="ECO:0007669"/>
    <property type="project" value="InterPro"/>
</dbReference>
<evidence type="ECO:0000313" key="9">
    <source>
        <dbReference type="Proteomes" id="UP000283530"/>
    </source>
</evidence>
<keyword evidence="9" id="KW-1185">Reference proteome</keyword>
<gene>
    <name evidence="8" type="ORF">CKAN_00302500</name>
</gene>
<reference evidence="8 9" key="1">
    <citation type="journal article" date="2019" name="Nat. Plants">
        <title>Stout camphor tree genome fills gaps in understanding of flowering plant genome evolution.</title>
        <authorList>
            <person name="Chaw S.M."/>
            <person name="Liu Y.C."/>
            <person name="Wu Y.W."/>
            <person name="Wang H.Y."/>
            <person name="Lin C.I."/>
            <person name="Wu C.S."/>
            <person name="Ke H.M."/>
            <person name="Chang L.Y."/>
            <person name="Hsu C.Y."/>
            <person name="Yang H.T."/>
            <person name="Sudianto E."/>
            <person name="Hsu M.H."/>
            <person name="Wu K.P."/>
            <person name="Wang L.N."/>
            <person name="Leebens-Mack J.H."/>
            <person name="Tsai I.J."/>
        </authorList>
    </citation>
    <scope>NUCLEOTIDE SEQUENCE [LARGE SCALE GENOMIC DNA]</scope>
    <source>
        <strain evidence="9">cv. Chaw 1501</strain>
        <tissue evidence="8">Young leaves</tissue>
    </source>
</reference>
<dbReference type="EMBL" id="QPKB01000001">
    <property type="protein sequence ID" value="RWR74684.1"/>
    <property type="molecule type" value="Genomic_DNA"/>
</dbReference>